<evidence type="ECO:0000256" key="1">
    <source>
        <dbReference type="SAM" id="MobiDB-lite"/>
    </source>
</evidence>
<evidence type="ECO:0000313" key="4">
    <source>
        <dbReference type="Proteomes" id="UP000041254"/>
    </source>
</evidence>
<accession>A0A0G4GIN1</accession>
<keyword evidence="2" id="KW-1133">Transmembrane helix</keyword>
<dbReference type="VEuPathDB" id="CryptoDB:Vbra_17911"/>
<sequence>MIEATGDSWMTGYVSRGDAEALLMVGGFAATILVVRMKPMVFTYVWLAHAIVAVWLQSDVAIGMAIVVGLCINIGWYSIQLHRQMVWDALLPYWVNSLGLDRSTVSLLCRLGDIMLHPVPLLYLIYHFNHTVKPHMAVAAFVLTRGYHVCVEGHFFGPGDKLNSIYAFDPPLPRAIFFTGYYYELLALSLVGQGAIEEPSLRLMTRMFTIAVGLTFLIQSSDWLIVHQWLAHPTIAQLCRRRKRSHIQQQQQHGEATTEDSDSRETDEQLLDAIRSSASRLLDRLPPKAAERLRVVLQSVMASGIAMRDKLILMNDINQAIAVLSSLPLPLAEVSDRMVLFARVSMHRLTNLINERKASFSLPSPPAFPPLPTFVSLSSVDFDRLRSAFTRRKKCMSRCTSFLSCLGEDDAAFASSMEQMWQEHISRSGD</sequence>
<dbReference type="AlphaFoldDB" id="A0A0G4GIN1"/>
<proteinExistence type="predicted"/>
<gene>
    <name evidence="3" type="ORF">Vbra_17911</name>
</gene>
<feature type="transmembrane region" description="Helical" evidence="2">
    <location>
        <begin position="60"/>
        <end position="79"/>
    </location>
</feature>
<dbReference type="EMBL" id="CDMY01000677">
    <property type="protein sequence ID" value="CEM29695.1"/>
    <property type="molecule type" value="Genomic_DNA"/>
</dbReference>
<feature type="transmembrane region" description="Helical" evidence="2">
    <location>
        <begin position="21"/>
        <end position="48"/>
    </location>
</feature>
<dbReference type="Proteomes" id="UP000041254">
    <property type="component" value="Unassembled WGS sequence"/>
</dbReference>
<protein>
    <submittedName>
        <fullName evidence="3">Uncharacterized protein</fullName>
    </submittedName>
</protein>
<keyword evidence="2" id="KW-0812">Transmembrane</keyword>
<keyword evidence="4" id="KW-1185">Reference proteome</keyword>
<evidence type="ECO:0000256" key="2">
    <source>
        <dbReference type="SAM" id="Phobius"/>
    </source>
</evidence>
<organism evidence="3 4">
    <name type="scientific">Vitrella brassicaformis (strain CCMP3155)</name>
    <dbReference type="NCBI Taxonomy" id="1169540"/>
    <lineage>
        <taxon>Eukaryota</taxon>
        <taxon>Sar</taxon>
        <taxon>Alveolata</taxon>
        <taxon>Colpodellida</taxon>
        <taxon>Vitrellaceae</taxon>
        <taxon>Vitrella</taxon>
    </lineage>
</organism>
<dbReference type="OrthoDB" id="160823at2759"/>
<evidence type="ECO:0000313" key="3">
    <source>
        <dbReference type="EMBL" id="CEM29695.1"/>
    </source>
</evidence>
<reference evidence="3 4" key="1">
    <citation type="submission" date="2014-11" db="EMBL/GenBank/DDBJ databases">
        <authorList>
            <person name="Zhu J."/>
            <person name="Qi W."/>
            <person name="Song R."/>
        </authorList>
    </citation>
    <scope>NUCLEOTIDE SEQUENCE [LARGE SCALE GENOMIC DNA]</scope>
</reference>
<keyword evidence="2" id="KW-0472">Membrane</keyword>
<dbReference type="InParanoid" id="A0A0G4GIN1"/>
<name>A0A0G4GIN1_VITBC</name>
<feature type="region of interest" description="Disordered" evidence="1">
    <location>
        <begin position="246"/>
        <end position="267"/>
    </location>
</feature>